<evidence type="ECO:0000313" key="2">
    <source>
        <dbReference type="EMBL" id="KAK3780239.1"/>
    </source>
</evidence>
<protein>
    <submittedName>
        <fullName evidence="2">Uncharacterized protein</fullName>
    </submittedName>
</protein>
<proteinExistence type="predicted"/>
<comment type="caution">
    <text evidence="2">The sequence shown here is derived from an EMBL/GenBank/DDBJ whole genome shotgun (WGS) entry which is preliminary data.</text>
</comment>
<evidence type="ECO:0000313" key="3">
    <source>
        <dbReference type="Proteomes" id="UP001283361"/>
    </source>
</evidence>
<dbReference type="AlphaFoldDB" id="A0AAE1DRJ0"/>
<organism evidence="2 3">
    <name type="scientific">Elysia crispata</name>
    <name type="common">lettuce slug</name>
    <dbReference type="NCBI Taxonomy" id="231223"/>
    <lineage>
        <taxon>Eukaryota</taxon>
        <taxon>Metazoa</taxon>
        <taxon>Spiralia</taxon>
        <taxon>Lophotrochozoa</taxon>
        <taxon>Mollusca</taxon>
        <taxon>Gastropoda</taxon>
        <taxon>Heterobranchia</taxon>
        <taxon>Euthyneura</taxon>
        <taxon>Panpulmonata</taxon>
        <taxon>Sacoglossa</taxon>
        <taxon>Placobranchoidea</taxon>
        <taxon>Plakobranchidae</taxon>
        <taxon>Elysia</taxon>
    </lineage>
</organism>
<sequence>MDQCLYTAGDTDDGTVCFIRYNTEQQYLDLSEAELKIKELRVRRVTCAVALTTKTIFMDWRRASDIQMSQIGEEPDIQMSQPGEESDIQISQIDEEPDIQMSQIGEEPDIQMSHIGEEPDI</sequence>
<gene>
    <name evidence="2" type="ORF">RRG08_032351</name>
</gene>
<keyword evidence="3" id="KW-1185">Reference proteome</keyword>
<dbReference type="EMBL" id="JAWDGP010002753">
    <property type="protein sequence ID" value="KAK3780239.1"/>
    <property type="molecule type" value="Genomic_DNA"/>
</dbReference>
<reference evidence="2" key="1">
    <citation type="journal article" date="2023" name="G3 (Bethesda)">
        <title>A reference genome for the long-term kleptoplast-retaining sea slug Elysia crispata morphotype clarki.</title>
        <authorList>
            <person name="Eastman K.E."/>
            <person name="Pendleton A.L."/>
            <person name="Shaikh M.A."/>
            <person name="Suttiyut T."/>
            <person name="Ogas R."/>
            <person name="Tomko P."/>
            <person name="Gavelis G."/>
            <person name="Widhalm J.R."/>
            <person name="Wisecaver J.H."/>
        </authorList>
    </citation>
    <scope>NUCLEOTIDE SEQUENCE</scope>
    <source>
        <strain evidence="2">ECLA1</strain>
    </source>
</reference>
<feature type="region of interest" description="Disordered" evidence="1">
    <location>
        <begin position="70"/>
        <end position="121"/>
    </location>
</feature>
<accession>A0AAE1DRJ0</accession>
<feature type="compositionally biased region" description="Polar residues" evidence="1">
    <location>
        <begin position="78"/>
        <end position="92"/>
    </location>
</feature>
<name>A0AAE1DRJ0_9GAST</name>
<feature type="non-terminal residue" evidence="2">
    <location>
        <position position="121"/>
    </location>
</feature>
<dbReference type="Proteomes" id="UP001283361">
    <property type="component" value="Unassembled WGS sequence"/>
</dbReference>
<evidence type="ECO:0000256" key="1">
    <source>
        <dbReference type="SAM" id="MobiDB-lite"/>
    </source>
</evidence>